<protein>
    <recommendedName>
        <fullName evidence="4">Transmembrane protein</fullName>
    </recommendedName>
</protein>
<accession>A0A2T8HHX2</accession>
<evidence type="ECO:0008006" key="4">
    <source>
        <dbReference type="Google" id="ProtNLM"/>
    </source>
</evidence>
<dbReference type="Proteomes" id="UP000245627">
    <property type="component" value="Unassembled WGS sequence"/>
</dbReference>
<keyword evidence="1" id="KW-0472">Membrane</keyword>
<keyword evidence="1" id="KW-0812">Transmembrane</keyword>
<dbReference type="EMBL" id="QDKG01000003">
    <property type="protein sequence ID" value="PVH25031.1"/>
    <property type="molecule type" value="Genomic_DNA"/>
</dbReference>
<keyword evidence="3" id="KW-1185">Reference proteome</keyword>
<dbReference type="AlphaFoldDB" id="A0A2T8HHX2"/>
<sequence>MISNAKEKQICEIKKQVLHFDLFMIKGQLFCGTNTTAILYCFKRIMIILILLICSWLIIWCKIKKYVIKL</sequence>
<proteinExistence type="predicted"/>
<evidence type="ECO:0000313" key="2">
    <source>
        <dbReference type="EMBL" id="PVH25031.1"/>
    </source>
</evidence>
<feature type="transmembrane region" description="Helical" evidence="1">
    <location>
        <begin position="37"/>
        <end position="60"/>
    </location>
</feature>
<keyword evidence="1" id="KW-1133">Transmembrane helix</keyword>
<name>A0A2T8HHX2_9SPHI</name>
<comment type="caution">
    <text evidence="2">The sequence shown here is derived from an EMBL/GenBank/DDBJ whole genome shotgun (WGS) entry which is preliminary data.</text>
</comment>
<reference evidence="2 3" key="1">
    <citation type="submission" date="2018-04" db="EMBL/GenBank/DDBJ databases">
        <title>Sphingobacterium cortibacter sp. nov.</title>
        <authorList>
            <person name="Li Y."/>
        </authorList>
    </citation>
    <scope>NUCLEOTIDE SEQUENCE [LARGE SCALE GENOMIC DNA]</scope>
    <source>
        <strain evidence="2 3">2c-3</strain>
    </source>
</reference>
<evidence type="ECO:0000313" key="3">
    <source>
        <dbReference type="Proteomes" id="UP000245627"/>
    </source>
</evidence>
<organism evidence="2 3">
    <name type="scientific">Sphingobacterium corticibacter</name>
    <dbReference type="NCBI Taxonomy" id="2171749"/>
    <lineage>
        <taxon>Bacteria</taxon>
        <taxon>Pseudomonadati</taxon>
        <taxon>Bacteroidota</taxon>
        <taxon>Sphingobacteriia</taxon>
        <taxon>Sphingobacteriales</taxon>
        <taxon>Sphingobacteriaceae</taxon>
        <taxon>Sphingobacterium</taxon>
    </lineage>
</organism>
<gene>
    <name evidence="2" type="ORF">DC487_08840</name>
</gene>
<evidence type="ECO:0000256" key="1">
    <source>
        <dbReference type="SAM" id="Phobius"/>
    </source>
</evidence>